<dbReference type="Proteomes" id="UP000681610">
    <property type="component" value="Unassembled WGS sequence"/>
</dbReference>
<keyword evidence="3" id="KW-1185">Reference proteome</keyword>
<gene>
    <name evidence="2" type="ORF">J4N46_10575</name>
</gene>
<dbReference type="EMBL" id="JAGDYP010000008">
    <property type="protein sequence ID" value="MBO1884843.1"/>
    <property type="molecule type" value="Genomic_DNA"/>
</dbReference>
<dbReference type="RefSeq" id="WP_208059257.1">
    <property type="nucleotide sequence ID" value="NZ_JAGDYP010000008.1"/>
</dbReference>
<accession>A0ABS3PZT5</accession>
<comment type="caution">
    <text evidence="2">The sequence shown here is derived from an EMBL/GenBank/DDBJ whole genome shotgun (WGS) entry which is preliminary data.</text>
</comment>
<sequence>MKIDQKSITDSGVFAASALAGGMAGRVVADKLKETIKKTAIRHGLLGLVGVAVAALATPKDMAGKAMQGAGVGLAAAQFTDALKAILTDDGKKPFKDDSIMKPALGAPESETVYVTVPQHEYYPYEDVPSNTSTQAVGFLSAADYFAES</sequence>
<keyword evidence="1" id="KW-1133">Transmembrane helix</keyword>
<proteinExistence type="predicted"/>
<evidence type="ECO:0000313" key="3">
    <source>
        <dbReference type="Proteomes" id="UP000681610"/>
    </source>
</evidence>
<evidence type="ECO:0000313" key="2">
    <source>
        <dbReference type="EMBL" id="MBO1884843.1"/>
    </source>
</evidence>
<keyword evidence="1" id="KW-0472">Membrane</keyword>
<keyword evidence="1" id="KW-0812">Transmembrane</keyword>
<feature type="transmembrane region" description="Helical" evidence="1">
    <location>
        <begin position="39"/>
        <end position="58"/>
    </location>
</feature>
<evidence type="ECO:0000256" key="1">
    <source>
        <dbReference type="SAM" id="Phobius"/>
    </source>
</evidence>
<protein>
    <submittedName>
        <fullName evidence="2">Uncharacterized protein</fullName>
    </submittedName>
</protein>
<name>A0ABS3PZT5_9FLAO</name>
<reference evidence="2 3" key="1">
    <citation type="submission" date="2021-03" db="EMBL/GenBank/DDBJ databases">
        <title>Isolation and description of Capnocytophaga bilenii sp. nov., a novel Capnocytophaga species, isolated from a gingivitis subject.</title>
        <authorList>
            <person name="Antezack A."/>
            <person name="Monnet-Corti V."/>
            <person name="La Scola B."/>
        </authorList>
    </citation>
    <scope>NUCLEOTIDE SEQUENCE [LARGE SCALE GENOMIC DNA]</scope>
    <source>
        <strain evidence="2 3">Marseille-Q4570</strain>
    </source>
</reference>
<organism evidence="2 3">
    <name type="scientific">Capnocytophaga bilenii</name>
    <dbReference type="NCBI Taxonomy" id="2819369"/>
    <lineage>
        <taxon>Bacteria</taxon>
        <taxon>Pseudomonadati</taxon>
        <taxon>Bacteroidota</taxon>
        <taxon>Flavobacteriia</taxon>
        <taxon>Flavobacteriales</taxon>
        <taxon>Flavobacteriaceae</taxon>
        <taxon>Capnocytophaga</taxon>
    </lineage>
</organism>